<protein>
    <submittedName>
        <fullName evidence="3">SpoIIE family protein phosphatase</fullName>
    </submittedName>
</protein>
<organism evidence="3 4">
    <name type="scientific">Criibacterium bergeronii</name>
    <dbReference type="NCBI Taxonomy" id="1871336"/>
    <lineage>
        <taxon>Bacteria</taxon>
        <taxon>Bacillati</taxon>
        <taxon>Bacillota</taxon>
        <taxon>Clostridia</taxon>
        <taxon>Peptostreptococcales</taxon>
        <taxon>Filifactoraceae</taxon>
        <taxon>Criibacterium</taxon>
    </lineage>
</organism>
<dbReference type="EMBL" id="VJXW01000003">
    <property type="protein sequence ID" value="TRW28086.1"/>
    <property type="molecule type" value="Genomic_DNA"/>
</dbReference>
<dbReference type="AlphaFoldDB" id="A0A552VC73"/>
<dbReference type="Proteomes" id="UP000319424">
    <property type="component" value="Unassembled WGS sequence"/>
</dbReference>
<dbReference type="InterPro" id="IPR036457">
    <property type="entry name" value="PPM-type-like_dom_sf"/>
</dbReference>
<dbReference type="InterPro" id="IPR001932">
    <property type="entry name" value="PPM-type_phosphatase-like_dom"/>
</dbReference>
<keyword evidence="1" id="KW-0812">Transmembrane</keyword>
<sequence>MTSYDQILITLASLIFILLLIRWQITAKDNSKKFTGNYDMFGCMTIGSREIQEDSFFLKDSKNGTLLVLADGMGEPFGGKIASRIAIDVVSDMFDSYNPLDNPNYFFRKSYNTVNREILKELQNGINGKTSLTTAIIYQNRLYYATVGNVKLAIYRKGDLVEISTGHTIDSLAKEKFVTGKITRQEAVGLLENQRLYNFLGADGFKDLEIFDKPVDLIDEDIVVLMTDGIYELLTFNELEESLNKKIPTEQMALEIIEKVNQNKTENKDNASIVLLKVGRKLN</sequence>
<name>A0A552VC73_9FIRM</name>
<dbReference type="RefSeq" id="WP_144015763.1">
    <property type="nucleotide sequence ID" value="NZ_VJXW01000003.1"/>
</dbReference>
<keyword evidence="1" id="KW-1133">Transmembrane helix</keyword>
<dbReference type="SUPFAM" id="SSF81606">
    <property type="entry name" value="PP2C-like"/>
    <property type="match status" value="1"/>
</dbReference>
<evidence type="ECO:0000313" key="4">
    <source>
        <dbReference type="Proteomes" id="UP000319424"/>
    </source>
</evidence>
<dbReference type="PROSITE" id="PS51746">
    <property type="entry name" value="PPM_2"/>
    <property type="match status" value="1"/>
</dbReference>
<dbReference type="OrthoDB" id="9801841at2"/>
<reference evidence="3 4" key="1">
    <citation type="submission" date="2019-07" db="EMBL/GenBank/DDBJ databases">
        <title>Criibacterium bergeronii gen. nov., sp. nov. isolated from human clinical samples.</title>
        <authorList>
            <person name="Maheux A.F."/>
            <person name="Boudreau D.K."/>
            <person name="Berube E."/>
            <person name="Brodeur S."/>
            <person name="Bernard K.A."/>
            <person name="Abed J.Y."/>
            <person name="Ducrey E."/>
            <person name="Guay E.F."/>
            <person name="Raymond F."/>
            <person name="Corbeil J."/>
            <person name="Domingo M.-C."/>
            <person name="Roy P.H."/>
            <person name="Boissinot M."/>
            <person name="Tocheva E.I."/>
            <person name="Omar R.F."/>
        </authorList>
    </citation>
    <scope>NUCLEOTIDE SEQUENCE [LARGE SCALE GENOMIC DNA]</scope>
    <source>
        <strain evidence="3 4">CCRI-24246</strain>
    </source>
</reference>
<accession>A0A552VC73</accession>
<keyword evidence="1" id="KW-0472">Membrane</keyword>
<feature type="domain" description="PPM-type phosphatase" evidence="2">
    <location>
        <begin position="37"/>
        <end position="278"/>
    </location>
</feature>
<comment type="caution">
    <text evidence="3">The sequence shown here is derived from an EMBL/GenBank/DDBJ whole genome shotgun (WGS) entry which is preliminary data.</text>
</comment>
<evidence type="ECO:0000313" key="3">
    <source>
        <dbReference type="EMBL" id="TRW28086.1"/>
    </source>
</evidence>
<dbReference type="SMART" id="SM00331">
    <property type="entry name" value="PP2C_SIG"/>
    <property type="match status" value="1"/>
</dbReference>
<feature type="transmembrane region" description="Helical" evidence="1">
    <location>
        <begin position="6"/>
        <end position="25"/>
    </location>
</feature>
<proteinExistence type="predicted"/>
<dbReference type="SMART" id="SM00332">
    <property type="entry name" value="PP2Cc"/>
    <property type="match status" value="1"/>
</dbReference>
<evidence type="ECO:0000256" key="1">
    <source>
        <dbReference type="SAM" id="Phobius"/>
    </source>
</evidence>
<dbReference type="Gene3D" id="3.60.40.10">
    <property type="entry name" value="PPM-type phosphatase domain"/>
    <property type="match status" value="1"/>
</dbReference>
<evidence type="ECO:0000259" key="2">
    <source>
        <dbReference type="PROSITE" id="PS51746"/>
    </source>
</evidence>
<gene>
    <name evidence="3" type="ORF">FL857_03585</name>
</gene>
<dbReference type="Pfam" id="PF13672">
    <property type="entry name" value="PP2C_2"/>
    <property type="match status" value="1"/>
</dbReference>